<evidence type="ECO:0000256" key="1">
    <source>
        <dbReference type="ARBA" id="ARBA00004127"/>
    </source>
</evidence>
<dbReference type="SUPFAM" id="SSF56784">
    <property type="entry name" value="HAD-like"/>
    <property type="match status" value="1"/>
</dbReference>
<name>A0A6J6ESN1_9ZZZZ</name>
<feature type="transmembrane region" description="Helical" evidence="10">
    <location>
        <begin position="190"/>
        <end position="208"/>
    </location>
</feature>
<dbReference type="GO" id="GO:0012505">
    <property type="term" value="C:endomembrane system"/>
    <property type="evidence" value="ECO:0007669"/>
    <property type="project" value="UniProtKB-SubCell"/>
</dbReference>
<dbReference type="PRINTS" id="PR00119">
    <property type="entry name" value="CATATPASE"/>
</dbReference>
<accession>A0A6J6ESN1</accession>
<comment type="subcellular location">
    <subcellularLocation>
        <location evidence="1">Endomembrane system</location>
        <topology evidence="1">Multi-pass membrane protein</topology>
    </subcellularLocation>
</comment>
<dbReference type="AlphaFoldDB" id="A0A6J6ESN1"/>
<evidence type="ECO:0000256" key="6">
    <source>
        <dbReference type="ARBA" id="ARBA00022840"/>
    </source>
</evidence>
<dbReference type="SUPFAM" id="SSF55008">
    <property type="entry name" value="HMA, heavy metal-associated domain"/>
    <property type="match status" value="1"/>
</dbReference>
<keyword evidence="9 10" id="KW-0472">Membrane</keyword>
<dbReference type="GO" id="GO:0043682">
    <property type="term" value="F:P-type divalent copper transporter activity"/>
    <property type="evidence" value="ECO:0007669"/>
    <property type="project" value="TreeGrafter"/>
</dbReference>
<keyword evidence="4" id="KW-0479">Metal-binding</keyword>
<evidence type="ECO:0000259" key="11">
    <source>
        <dbReference type="PROSITE" id="PS50846"/>
    </source>
</evidence>
<keyword evidence="8 10" id="KW-1133">Transmembrane helix</keyword>
<evidence type="ECO:0000256" key="10">
    <source>
        <dbReference type="SAM" id="Phobius"/>
    </source>
</evidence>
<dbReference type="NCBIfam" id="TIGR01525">
    <property type="entry name" value="ATPase-IB_hvy"/>
    <property type="match status" value="1"/>
</dbReference>
<dbReference type="GO" id="GO:0005507">
    <property type="term" value="F:copper ion binding"/>
    <property type="evidence" value="ECO:0007669"/>
    <property type="project" value="TreeGrafter"/>
</dbReference>
<dbReference type="Pfam" id="PF00122">
    <property type="entry name" value="E1-E2_ATPase"/>
    <property type="match status" value="1"/>
</dbReference>
<dbReference type="SUPFAM" id="SSF81665">
    <property type="entry name" value="Calcium ATPase, transmembrane domain M"/>
    <property type="match status" value="1"/>
</dbReference>
<dbReference type="InterPro" id="IPR017969">
    <property type="entry name" value="Heavy-metal-associated_CS"/>
</dbReference>
<dbReference type="Gene3D" id="3.40.50.1000">
    <property type="entry name" value="HAD superfamily/HAD-like"/>
    <property type="match status" value="1"/>
</dbReference>
<dbReference type="CDD" id="cd02094">
    <property type="entry name" value="P-type_ATPase_Cu-like"/>
    <property type="match status" value="1"/>
</dbReference>
<organism evidence="12">
    <name type="scientific">freshwater metagenome</name>
    <dbReference type="NCBI Taxonomy" id="449393"/>
    <lineage>
        <taxon>unclassified sequences</taxon>
        <taxon>metagenomes</taxon>
        <taxon>ecological metagenomes</taxon>
    </lineage>
</organism>
<evidence type="ECO:0000256" key="7">
    <source>
        <dbReference type="ARBA" id="ARBA00022967"/>
    </source>
</evidence>
<dbReference type="SUPFAM" id="SSF81653">
    <property type="entry name" value="Calcium ATPase, transduction domain A"/>
    <property type="match status" value="1"/>
</dbReference>
<comment type="similarity">
    <text evidence="2">Belongs to the cation transport ATPase (P-type) (TC 3.A.3) family. Type IB subfamily.</text>
</comment>
<protein>
    <submittedName>
        <fullName evidence="12">Unannotated protein</fullName>
    </submittedName>
</protein>
<proteinExistence type="inferred from homology"/>
<dbReference type="InterPro" id="IPR044492">
    <property type="entry name" value="P_typ_ATPase_HD_dom"/>
</dbReference>
<feature type="transmembrane region" description="Helical" evidence="10">
    <location>
        <begin position="681"/>
        <end position="700"/>
    </location>
</feature>
<keyword evidence="7" id="KW-1278">Translocase</keyword>
<dbReference type="InterPro" id="IPR036163">
    <property type="entry name" value="HMA_dom_sf"/>
</dbReference>
<feature type="transmembrane region" description="Helical" evidence="10">
    <location>
        <begin position="706"/>
        <end position="725"/>
    </location>
</feature>
<evidence type="ECO:0000256" key="5">
    <source>
        <dbReference type="ARBA" id="ARBA00022741"/>
    </source>
</evidence>
<dbReference type="InterPro" id="IPR006121">
    <property type="entry name" value="HMA_dom"/>
</dbReference>
<dbReference type="SFLD" id="SFLDG00002">
    <property type="entry name" value="C1.7:_P-type_atpase_like"/>
    <property type="match status" value="1"/>
</dbReference>
<gene>
    <name evidence="12" type="ORF">UFOPK1684_01293</name>
</gene>
<feature type="transmembrane region" description="Helical" evidence="10">
    <location>
        <begin position="370"/>
        <end position="397"/>
    </location>
</feature>
<feature type="domain" description="HMA" evidence="11">
    <location>
        <begin position="3"/>
        <end position="66"/>
    </location>
</feature>
<dbReference type="Gene3D" id="3.30.70.100">
    <property type="match status" value="1"/>
</dbReference>
<keyword evidence="5" id="KW-0547">Nucleotide-binding</keyword>
<feature type="transmembrane region" description="Helical" evidence="10">
    <location>
        <begin position="86"/>
        <end position="105"/>
    </location>
</feature>
<evidence type="ECO:0000256" key="8">
    <source>
        <dbReference type="ARBA" id="ARBA00022989"/>
    </source>
</evidence>
<dbReference type="FunFam" id="3.30.70.100:FF:000005">
    <property type="entry name" value="Copper-exporting P-type ATPase A"/>
    <property type="match status" value="1"/>
</dbReference>
<dbReference type="InterPro" id="IPR023299">
    <property type="entry name" value="ATPase_P-typ_cyto_dom_N"/>
</dbReference>
<keyword evidence="6" id="KW-0067">ATP-binding</keyword>
<evidence type="ECO:0000313" key="12">
    <source>
        <dbReference type="EMBL" id="CAB4579512.1"/>
    </source>
</evidence>
<sequence>MTAPLQLDIEGMTCASCATRVEKALNSVEGVEASVNYATERATIVQGSHEPSVLLTAIENAGYHATVHTDESVESTTQAESVRRRLLVSALLTVPILALSMVPFIQFPYWQWLVTALAIPVVSWGAWPFHRAAALNARHGGVTMDTLISVGVLAAVGWSVYALIFGGSGESGMTMTLSLFGVPGAGSHEIYWEVASAVTTFMLLGRYLEHRAKRDAGAALRSLMESGAKEATLRRDGTEVVVPIAQVRLGDLMVVRPGERIPTDGVVVEGMAAVDTSMMTGESVPTEVGPGDAVVGGTINTSGLLVIEASRIGKDTELARMATLVEQAQTGKSNAQRLADRISAVFVPIVIVIAVVTFITWLALGGPLEVAFQAAVATLIIACPCALGLATPTALLVGTGRGAQLGLIIRGPEILEHSRTIDTVVVDKTGTLTTADMSVTAVLTAPGQSEDDVAALAAAVEEGSEHPLARAVLRYADGRGLRRARGADFRTVSGRGQRAVVDGEPASVGQLGWLRSEGGEPVGAIDLKIQAAMDDGFTVVAVARGTGVLGALVIADTLKDTSHEAIARLVGLGLTPVMATGDNAVVAARIAAQVGIEVVHSGLTPEGKTQLILDLQAAGHTVAMVGDGINDAPALATADLGIAMGTGTDAAMTAGDITIVSGDLRSVSDGIRLARRTLDTIRGNLFWAFAYNVAAIPLAVTAVLNPIVAGLAMAFSSVFVVTNSLRLRSFRPTTRLPATQ</sequence>
<dbReference type="Pfam" id="PF00403">
    <property type="entry name" value="HMA"/>
    <property type="match status" value="1"/>
</dbReference>
<dbReference type="GO" id="GO:0055070">
    <property type="term" value="P:copper ion homeostasis"/>
    <property type="evidence" value="ECO:0007669"/>
    <property type="project" value="TreeGrafter"/>
</dbReference>
<evidence type="ECO:0000256" key="4">
    <source>
        <dbReference type="ARBA" id="ARBA00022723"/>
    </source>
</evidence>
<keyword evidence="3 10" id="KW-0812">Transmembrane</keyword>
<dbReference type="InterPro" id="IPR027256">
    <property type="entry name" value="P-typ_ATPase_IB"/>
</dbReference>
<dbReference type="Gene3D" id="2.70.150.10">
    <property type="entry name" value="Calcium-transporting ATPase, cytoplasmic transduction domain A"/>
    <property type="match status" value="1"/>
</dbReference>
<dbReference type="InterPro" id="IPR059000">
    <property type="entry name" value="ATPase_P-type_domA"/>
</dbReference>
<dbReference type="GO" id="GO:0005524">
    <property type="term" value="F:ATP binding"/>
    <property type="evidence" value="ECO:0007669"/>
    <property type="project" value="UniProtKB-KW"/>
</dbReference>
<evidence type="ECO:0000256" key="9">
    <source>
        <dbReference type="ARBA" id="ARBA00023136"/>
    </source>
</evidence>
<dbReference type="InterPro" id="IPR001757">
    <property type="entry name" value="P_typ_ATPase"/>
</dbReference>
<dbReference type="NCBIfam" id="TIGR01494">
    <property type="entry name" value="ATPase_P-type"/>
    <property type="match status" value="1"/>
</dbReference>
<dbReference type="CDD" id="cd00371">
    <property type="entry name" value="HMA"/>
    <property type="match status" value="1"/>
</dbReference>
<dbReference type="PANTHER" id="PTHR43520:SF8">
    <property type="entry name" value="P-TYPE CU(+) TRANSPORTER"/>
    <property type="match status" value="1"/>
</dbReference>
<dbReference type="SFLD" id="SFLDS00003">
    <property type="entry name" value="Haloacid_Dehalogenase"/>
    <property type="match status" value="1"/>
</dbReference>
<dbReference type="PROSITE" id="PS00154">
    <property type="entry name" value="ATPASE_E1_E2"/>
    <property type="match status" value="1"/>
</dbReference>
<feature type="transmembrane region" description="Helical" evidence="10">
    <location>
        <begin position="111"/>
        <end position="130"/>
    </location>
</feature>
<evidence type="ECO:0000256" key="3">
    <source>
        <dbReference type="ARBA" id="ARBA00022692"/>
    </source>
</evidence>
<dbReference type="PROSITE" id="PS01047">
    <property type="entry name" value="HMA_1"/>
    <property type="match status" value="1"/>
</dbReference>
<dbReference type="InterPro" id="IPR023214">
    <property type="entry name" value="HAD_sf"/>
</dbReference>
<feature type="transmembrane region" description="Helical" evidence="10">
    <location>
        <begin position="342"/>
        <end position="364"/>
    </location>
</feature>
<dbReference type="SFLD" id="SFLDF00027">
    <property type="entry name" value="p-type_atpase"/>
    <property type="match status" value="1"/>
</dbReference>
<dbReference type="InterPro" id="IPR008250">
    <property type="entry name" value="ATPase_P-typ_transduc_dom_A_sf"/>
</dbReference>
<dbReference type="InterPro" id="IPR018303">
    <property type="entry name" value="ATPase_P-typ_P_site"/>
</dbReference>
<dbReference type="Pfam" id="PF00702">
    <property type="entry name" value="Hydrolase"/>
    <property type="match status" value="1"/>
</dbReference>
<dbReference type="NCBIfam" id="TIGR01511">
    <property type="entry name" value="ATPase-IB1_Cu"/>
    <property type="match status" value="1"/>
</dbReference>
<dbReference type="PRINTS" id="PR00943">
    <property type="entry name" value="CUATPASE"/>
</dbReference>
<dbReference type="InterPro" id="IPR023298">
    <property type="entry name" value="ATPase_P-typ_TM_dom_sf"/>
</dbReference>
<dbReference type="PROSITE" id="PS50846">
    <property type="entry name" value="HMA_2"/>
    <property type="match status" value="1"/>
</dbReference>
<reference evidence="12" key="1">
    <citation type="submission" date="2020-05" db="EMBL/GenBank/DDBJ databases">
        <authorList>
            <person name="Chiriac C."/>
            <person name="Salcher M."/>
            <person name="Ghai R."/>
            <person name="Kavagutti S V."/>
        </authorList>
    </citation>
    <scope>NUCLEOTIDE SEQUENCE</scope>
</reference>
<dbReference type="GO" id="GO:0016020">
    <property type="term" value="C:membrane"/>
    <property type="evidence" value="ECO:0007669"/>
    <property type="project" value="InterPro"/>
</dbReference>
<dbReference type="GO" id="GO:0016887">
    <property type="term" value="F:ATP hydrolysis activity"/>
    <property type="evidence" value="ECO:0007669"/>
    <property type="project" value="InterPro"/>
</dbReference>
<dbReference type="Gene3D" id="3.40.1110.10">
    <property type="entry name" value="Calcium-transporting ATPase, cytoplasmic domain N"/>
    <property type="match status" value="1"/>
</dbReference>
<dbReference type="EMBL" id="CAEZTM010000078">
    <property type="protein sequence ID" value="CAB4579512.1"/>
    <property type="molecule type" value="Genomic_DNA"/>
</dbReference>
<evidence type="ECO:0000256" key="2">
    <source>
        <dbReference type="ARBA" id="ARBA00006024"/>
    </source>
</evidence>
<dbReference type="PANTHER" id="PTHR43520">
    <property type="entry name" value="ATP7, ISOFORM B"/>
    <property type="match status" value="1"/>
</dbReference>
<dbReference type="FunFam" id="2.70.150.10:FF:000002">
    <property type="entry name" value="Copper-transporting ATPase 1, putative"/>
    <property type="match status" value="1"/>
</dbReference>
<dbReference type="PROSITE" id="PS01229">
    <property type="entry name" value="COF_2"/>
    <property type="match status" value="1"/>
</dbReference>
<feature type="transmembrane region" description="Helical" evidence="10">
    <location>
        <begin position="142"/>
        <end position="164"/>
    </location>
</feature>
<dbReference type="InterPro" id="IPR036412">
    <property type="entry name" value="HAD-like_sf"/>
</dbReference>